<organism evidence="1 2">
    <name type="scientific">Streptococcus dysgalactiae subsp. dysgalactiae</name>
    <dbReference type="NCBI Taxonomy" id="99822"/>
    <lineage>
        <taxon>Bacteria</taxon>
        <taxon>Bacillati</taxon>
        <taxon>Bacillota</taxon>
        <taxon>Bacilli</taxon>
        <taxon>Lactobacillales</taxon>
        <taxon>Streptococcaceae</taxon>
        <taxon>Streptococcus</taxon>
    </lineage>
</organism>
<dbReference type="PIRSF" id="PIRSF021287">
    <property type="entry name" value="Biofilm_formation_YmcA"/>
    <property type="match status" value="1"/>
</dbReference>
<dbReference type="InterPro" id="IPR023378">
    <property type="entry name" value="YheA/YmcA-like_dom_sf"/>
</dbReference>
<dbReference type="Proteomes" id="UP000254797">
    <property type="component" value="Unassembled WGS sequence"/>
</dbReference>
<gene>
    <name evidence="1" type="ORF">NCTC4670_00103</name>
</gene>
<dbReference type="EMBL" id="UHFG01000004">
    <property type="protein sequence ID" value="SUN46735.1"/>
    <property type="molecule type" value="Genomic_DNA"/>
</dbReference>
<dbReference type="SUPFAM" id="SSF158622">
    <property type="entry name" value="YheA/YmcA-like"/>
    <property type="match status" value="1"/>
</dbReference>
<dbReference type="Pfam" id="PF06133">
    <property type="entry name" value="Com_YlbF"/>
    <property type="match status" value="1"/>
</dbReference>
<dbReference type="InterPro" id="IPR016783">
    <property type="entry name" value="Biofilm_formation_YmcA"/>
</dbReference>
<dbReference type="Gene3D" id="1.20.1500.10">
    <property type="entry name" value="YheA/YmcA-like"/>
    <property type="match status" value="1"/>
</dbReference>
<name>A0A380JSA2_STRDY</name>
<dbReference type="AlphaFoldDB" id="A0A380JSA2"/>
<proteinExistence type="predicted"/>
<evidence type="ECO:0000313" key="2">
    <source>
        <dbReference type="Proteomes" id="UP000254797"/>
    </source>
</evidence>
<evidence type="ECO:0000313" key="1">
    <source>
        <dbReference type="EMBL" id="SUN46735.1"/>
    </source>
</evidence>
<dbReference type="RefSeq" id="WP_115245511.1">
    <property type="nucleotide sequence ID" value="NZ_UHFG01000004.1"/>
</dbReference>
<sequence length="117" mass="13621">MTNYQNALKDLIVAINAHPSIIAYKEAKQQLSQLDQFEDQAYQMKRYQQEAELFQKIAKNQAAAVSSNKAKELEHHLNHQPVIDDYREKMQDASDLIQYITKRIEEQLNEELTNGKS</sequence>
<protein>
    <submittedName>
        <fullName evidence="1">Membrane protein</fullName>
    </submittedName>
</protein>
<accession>A0A380JSA2</accession>
<reference evidence="1 2" key="1">
    <citation type="submission" date="2018-06" db="EMBL/GenBank/DDBJ databases">
        <authorList>
            <consortium name="Pathogen Informatics"/>
            <person name="Doyle S."/>
        </authorList>
    </citation>
    <scope>NUCLEOTIDE SEQUENCE [LARGE SCALE GENOMIC DNA]</scope>
    <source>
        <strain evidence="1 2">NCTC4670</strain>
    </source>
</reference>
<dbReference type="InterPro" id="IPR010368">
    <property type="entry name" value="Com_YlbF"/>
</dbReference>